<organism evidence="6 7">
    <name type="scientific">Ideonella azotifigens</name>
    <dbReference type="NCBI Taxonomy" id="513160"/>
    <lineage>
        <taxon>Bacteria</taxon>
        <taxon>Pseudomonadati</taxon>
        <taxon>Pseudomonadota</taxon>
        <taxon>Betaproteobacteria</taxon>
        <taxon>Burkholderiales</taxon>
        <taxon>Sphaerotilaceae</taxon>
        <taxon>Ideonella</taxon>
    </lineage>
</organism>
<dbReference type="PANTHER" id="PTHR34218">
    <property type="entry name" value="PEPTIDASE S45 PENICILLIN AMIDASE"/>
    <property type="match status" value="1"/>
</dbReference>
<dbReference type="InterPro" id="IPR029055">
    <property type="entry name" value="Ntn_hydrolases_N"/>
</dbReference>
<comment type="similarity">
    <text evidence="1">Belongs to the peptidase S45 family.</text>
</comment>
<dbReference type="InterPro" id="IPR043147">
    <property type="entry name" value="Penicillin_amidase_A-knob"/>
</dbReference>
<evidence type="ECO:0000256" key="4">
    <source>
        <dbReference type="ARBA" id="ARBA00023145"/>
    </source>
</evidence>
<keyword evidence="7" id="KW-1185">Reference proteome</keyword>
<keyword evidence="5" id="KW-1133">Transmembrane helix</keyword>
<protein>
    <submittedName>
        <fullName evidence="6">Penicillin acylase family protein</fullName>
    </submittedName>
</protein>
<feature type="transmembrane region" description="Helical" evidence="5">
    <location>
        <begin position="21"/>
        <end position="39"/>
    </location>
</feature>
<dbReference type="InterPro" id="IPR023343">
    <property type="entry name" value="Penicillin_amidase_dom1"/>
</dbReference>
<keyword evidence="4" id="KW-0865">Zymogen</keyword>
<accession>A0ABN1K3V2</accession>
<dbReference type="Gene3D" id="1.10.1400.10">
    <property type="match status" value="1"/>
</dbReference>
<dbReference type="Proteomes" id="UP001500279">
    <property type="component" value="Unassembled WGS sequence"/>
</dbReference>
<dbReference type="Gene3D" id="1.10.439.10">
    <property type="entry name" value="Penicillin Amidohydrolase, domain 1"/>
    <property type="match status" value="1"/>
</dbReference>
<dbReference type="InterPro" id="IPR002692">
    <property type="entry name" value="S45"/>
</dbReference>
<evidence type="ECO:0000313" key="7">
    <source>
        <dbReference type="Proteomes" id="UP001500279"/>
    </source>
</evidence>
<dbReference type="Gene3D" id="3.60.20.10">
    <property type="entry name" value="Glutamine Phosphoribosylpyrophosphate, subunit 1, domain 1"/>
    <property type="match status" value="1"/>
</dbReference>
<dbReference type="Pfam" id="PF01804">
    <property type="entry name" value="Penicil_amidase"/>
    <property type="match status" value="1"/>
</dbReference>
<comment type="caution">
    <text evidence="6">The sequence shown here is derived from an EMBL/GenBank/DDBJ whole genome shotgun (WGS) entry which is preliminary data.</text>
</comment>
<evidence type="ECO:0000256" key="5">
    <source>
        <dbReference type="SAM" id="Phobius"/>
    </source>
</evidence>
<name>A0ABN1K3V2_9BURK</name>
<reference evidence="6 7" key="1">
    <citation type="journal article" date="2019" name="Int. J. Syst. Evol. Microbiol.">
        <title>The Global Catalogue of Microorganisms (GCM) 10K type strain sequencing project: providing services to taxonomists for standard genome sequencing and annotation.</title>
        <authorList>
            <consortium name="The Broad Institute Genomics Platform"/>
            <consortium name="The Broad Institute Genome Sequencing Center for Infectious Disease"/>
            <person name="Wu L."/>
            <person name="Ma J."/>
        </authorList>
    </citation>
    <scope>NUCLEOTIDE SEQUENCE [LARGE SCALE GENOMIC DNA]</scope>
    <source>
        <strain evidence="6 7">JCM 15503</strain>
    </source>
</reference>
<evidence type="ECO:0000256" key="2">
    <source>
        <dbReference type="ARBA" id="ARBA00022729"/>
    </source>
</evidence>
<dbReference type="InterPro" id="IPR043146">
    <property type="entry name" value="Penicillin_amidase_N_B-knob"/>
</dbReference>
<dbReference type="RefSeq" id="WP_231013198.1">
    <property type="nucleotide sequence ID" value="NZ_BAAAEW010000019.1"/>
</dbReference>
<proteinExistence type="inferred from homology"/>
<keyword evidence="5" id="KW-0472">Membrane</keyword>
<keyword evidence="3" id="KW-0378">Hydrolase</keyword>
<dbReference type="EMBL" id="BAAAEW010000019">
    <property type="protein sequence ID" value="GAA0754026.1"/>
    <property type="molecule type" value="Genomic_DNA"/>
</dbReference>
<keyword evidence="2" id="KW-0732">Signal</keyword>
<evidence type="ECO:0000256" key="3">
    <source>
        <dbReference type="ARBA" id="ARBA00022801"/>
    </source>
</evidence>
<dbReference type="Gene3D" id="2.30.120.10">
    <property type="match status" value="1"/>
</dbReference>
<sequence>MRNEATPERDADAQRQRAGRLSAVLRAAIAGAVLLWIATRSLHALAAPLPVEIRRTTDGIPHIKAADWRGLGYGIGYAQGQDALCTLAEAFTTYEGRRSFHFGPENRPARESSFGRPLNLELDFFFKAFADDAMVARYRAAQPPGLNDAVEGFAAGYNRQLQEARAGHASGSQRLCLHEAWVHEIGPDDLYRRFYAAQVAAGYARFIPEIVNAQPGGASPAAQVGAASLSTRLAHRVGDQDGLGSNMMAFGRQATGEGGSVLLGNPHWYWGGPDRFYQMQLTIPGQVNVAGVAFLGVPLVMIGFNAHVAWSNTVSTARRFGLFDLALAEGRPTDCLVDGAAQPLQSREVAVTLKGEGGQARTLSRRLYRSAQGPIVDLGAQNPAFGWSATHALAIRDANAENFRVFRTFWAWNQAGSLDEFIAIQRRELALPWVNTTAVDRSGRAWFADFGPVPNVPDALRERCTTPLAQGFAQLDAFTPFLDGSRADCDWQADAAAVQPGTLPARSLPSLLRSDQVANMNDSYWLANPAQPLRGFARVLGGEQQALSLRARQGHAMARRLAAMRPGSARALAAELREVALGAQAESALRFKAGLLHHACAQPKVNLPATEASPAAQVDVTAACAVLASWSGRADGQGHGGLLWELFWAQWLQAVPAEARFEMPFSAAAPLDTPRGPRAEGAAQALATAVQAMAAQGTALSATTTSQRLVQTGAGPLPVYGGCDGVGYFATACNDDGSDPLGPNTSANSYLQVVSFGPRGLQAHTLLAHGQDEQAVSGGAGLAGAAPVQRYVRRDWLAFPFTEAEISRDPALTSIVLSP</sequence>
<evidence type="ECO:0000313" key="6">
    <source>
        <dbReference type="EMBL" id="GAA0754026.1"/>
    </source>
</evidence>
<dbReference type="SUPFAM" id="SSF56235">
    <property type="entry name" value="N-terminal nucleophile aminohydrolases (Ntn hydrolases)"/>
    <property type="match status" value="1"/>
</dbReference>
<gene>
    <name evidence="6" type="ORF">GCM10009107_30050</name>
</gene>
<dbReference type="PANTHER" id="PTHR34218:SF3">
    <property type="entry name" value="ACYL-HOMOSERINE LACTONE ACYLASE PVDQ"/>
    <property type="match status" value="1"/>
</dbReference>
<keyword evidence="5" id="KW-0812">Transmembrane</keyword>
<evidence type="ECO:0000256" key="1">
    <source>
        <dbReference type="ARBA" id="ARBA00006586"/>
    </source>
</evidence>